<feature type="transmembrane region" description="Helical" evidence="2">
    <location>
        <begin position="103"/>
        <end position="122"/>
    </location>
</feature>
<dbReference type="EMBL" id="BAAAGX010000008">
    <property type="protein sequence ID" value="GAA0236173.1"/>
    <property type="molecule type" value="Genomic_DNA"/>
</dbReference>
<feature type="transmembrane region" description="Helical" evidence="2">
    <location>
        <begin position="78"/>
        <end position="96"/>
    </location>
</feature>
<dbReference type="RefSeq" id="WP_344648658.1">
    <property type="nucleotide sequence ID" value="NZ_BAAAGX010000008.1"/>
</dbReference>
<evidence type="ECO:0000256" key="1">
    <source>
        <dbReference type="SAM" id="MobiDB-lite"/>
    </source>
</evidence>
<proteinExistence type="predicted"/>
<evidence type="ECO:0000256" key="2">
    <source>
        <dbReference type="SAM" id="Phobius"/>
    </source>
</evidence>
<feature type="transmembrane region" description="Helical" evidence="2">
    <location>
        <begin position="196"/>
        <end position="216"/>
    </location>
</feature>
<gene>
    <name evidence="3" type="ORF">GCM10009539_21860</name>
</gene>
<keyword evidence="2" id="KW-1133">Transmembrane helix</keyword>
<comment type="caution">
    <text evidence="3">The sequence shown here is derived from an EMBL/GenBank/DDBJ whole genome shotgun (WGS) entry which is preliminary data.</text>
</comment>
<evidence type="ECO:0000313" key="3">
    <source>
        <dbReference type="EMBL" id="GAA0236173.1"/>
    </source>
</evidence>
<keyword evidence="4" id="KW-1185">Reference proteome</keyword>
<feature type="transmembrane region" description="Helical" evidence="2">
    <location>
        <begin position="28"/>
        <end position="50"/>
    </location>
</feature>
<keyword evidence="2" id="KW-0472">Membrane</keyword>
<reference evidence="3 4" key="1">
    <citation type="journal article" date="2019" name="Int. J. Syst. Evol. Microbiol.">
        <title>The Global Catalogue of Microorganisms (GCM) 10K type strain sequencing project: providing services to taxonomists for standard genome sequencing and annotation.</title>
        <authorList>
            <consortium name="The Broad Institute Genomics Platform"/>
            <consortium name="The Broad Institute Genome Sequencing Center for Infectious Disease"/>
            <person name="Wu L."/>
            <person name="Ma J."/>
        </authorList>
    </citation>
    <scope>NUCLEOTIDE SEQUENCE [LARGE SCALE GENOMIC DNA]</scope>
    <source>
        <strain evidence="3 4">JCM 10425</strain>
    </source>
</reference>
<feature type="transmembrane region" description="Helical" evidence="2">
    <location>
        <begin position="228"/>
        <end position="255"/>
    </location>
</feature>
<name>A0ABN0U2D5_9ACTN</name>
<feature type="transmembrane region" description="Helical" evidence="2">
    <location>
        <begin position="445"/>
        <end position="462"/>
    </location>
</feature>
<feature type="transmembrane region" description="Helical" evidence="2">
    <location>
        <begin position="415"/>
        <end position="439"/>
    </location>
</feature>
<protein>
    <submittedName>
        <fullName evidence="3">Integral membrane protein</fullName>
    </submittedName>
</protein>
<feature type="transmembrane region" description="Helical" evidence="2">
    <location>
        <begin position="354"/>
        <end position="381"/>
    </location>
</feature>
<keyword evidence="2" id="KW-0812">Transmembrane</keyword>
<feature type="transmembrane region" description="Helical" evidence="2">
    <location>
        <begin position="312"/>
        <end position="334"/>
    </location>
</feature>
<dbReference type="Proteomes" id="UP001500967">
    <property type="component" value="Unassembled WGS sequence"/>
</dbReference>
<feature type="compositionally biased region" description="Basic and acidic residues" evidence="1">
    <location>
        <begin position="13"/>
        <end position="24"/>
    </location>
</feature>
<feature type="transmembrane region" description="Helical" evidence="2">
    <location>
        <begin position="275"/>
        <end position="305"/>
    </location>
</feature>
<accession>A0ABN0U2D5</accession>
<sequence length="488" mass="49755">MTVSLRRPPPSPDRPRDRHDDGAERSGPVAIGAVVGAAVVVAGVALRGAWLSARGVDLHLSGGQPLTGRLDVRLPPALLLPVVVGVGLIVVGPVAAARWRWPVLLAGTWVAGAAWAVSLALVDGVRALGAPLTTRWEYLHDVDRVGAVPEFLRTFTDHVLGGSPGFQWVTHVSGHPPGALLVFAGLDRLGLSGAGWAGALCIAAGASAAPAVLVTVRHLADGDVARRVAPFVVLAPAALWIATSADALFCGVTSWGVAALASAASGRGRGADLRAAAGGLALGVALFLSYGLVLIGVLAVVVVVVRRRVRPLVVGGTVVVAVVASFAALGFWWWDGFLTAAERVREGSAWIDRPAGYFVAVNVAAVAVCVGPATVAGLALLTRNGLARGVSARGGPAPGGPAPGRLLRNGLARGVLARAVVLPVTAGGLVLAATASGLAKGEVERIFLPFAVWLLVAAGALAPREQRRWLAAQAAVALVVQLGWMLKW</sequence>
<organism evidence="3 4">
    <name type="scientific">Cryptosporangium japonicum</name>
    <dbReference type="NCBI Taxonomy" id="80872"/>
    <lineage>
        <taxon>Bacteria</taxon>
        <taxon>Bacillati</taxon>
        <taxon>Actinomycetota</taxon>
        <taxon>Actinomycetes</taxon>
        <taxon>Cryptosporangiales</taxon>
        <taxon>Cryptosporangiaceae</taxon>
        <taxon>Cryptosporangium</taxon>
    </lineage>
</organism>
<evidence type="ECO:0000313" key="4">
    <source>
        <dbReference type="Proteomes" id="UP001500967"/>
    </source>
</evidence>
<feature type="region of interest" description="Disordered" evidence="1">
    <location>
        <begin position="1"/>
        <end position="25"/>
    </location>
</feature>